<gene>
    <name evidence="2" type="ORF">A2368_02285</name>
</gene>
<evidence type="ECO:0000313" key="2">
    <source>
        <dbReference type="EMBL" id="OGD79545.1"/>
    </source>
</evidence>
<dbReference type="Proteomes" id="UP000176682">
    <property type="component" value="Unassembled WGS sequence"/>
</dbReference>
<evidence type="ECO:0000313" key="3">
    <source>
        <dbReference type="Proteomes" id="UP000176682"/>
    </source>
</evidence>
<name>A0A1F5FIS8_9BACT</name>
<feature type="transmembrane region" description="Helical" evidence="1">
    <location>
        <begin position="75"/>
        <end position="92"/>
    </location>
</feature>
<accession>A0A1F5FIS8</accession>
<organism evidence="2 3">
    <name type="scientific">Candidatus Collierbacteria bacterium RIFOXYB1_FULL_49_13</name>
    <dbReference type="NCBI Taxonomy" id="1817728"/>
    <lineage>
        <taxon>Bacteria</taxon>
        <taxon>Candidatus Collieribacteriota</taxon>
    </lineage>
</organism>
<evidence type="ECO:0000256" key="1">
    <source>
        <dbReference type="SAM" id="Phobius"/>
    </source>
</evidence>
<keyword evidence="1" id="KW-0812">Transmembrane</keyword>
<keyword evidence="1" id="KW-1133">Transmembrane helix</keyword>
<sequence length="93" mass="10050">MSLLIGLAVRITVLIALWVAWGWTALLIAIVLLAISNVRTKYGDWDLDNPAIWVRVAIEFGVLVLGLIAANTVWGAPWAAAILIIYVIGAVAR</sequence>
<dbReference type="EMBL" id="MFAM01000017">
    <property type="protein sequence ID" value="OGD79545.1"/>
    <property type="molecule type" value="Genomic_DNA"/>
</dbReference>
<feature type="transmembrane region" description="Helical" evidence="1">
    <location>
        <begin position="12"/>
        <end position="38"/>
    </location>
</feature>
<protein>
    <recommendedName>
        <fullName evidence="4">DUF2568 domain-containing protein</fullName>
    </recommendedName>
</protein>
<dbReference type="AlphaFoldDB" id="A0A1F5FIS8"/>
<evidence type="ECO:0008006" key="4">
    <source>
        <dbReference type="Google" id="ProtNLM"/>
    </source>
</evidence>
<reference evidence="2 3" key="1">
    <citation type="journal article" date="2016" name="Nat. Commun.">
        <title>Thousands of microbial genomes shed light on interconnected biogeochemical processes in an aquifer system.</title>
        <authorList>
            <person name="Anantharaman K."/>
            <person name="Brown C.T."/>
            <person name="Hug L.A."/>
            <person name="Sharon I."/>
            <person name="Castelle C.J."/>
            <person name="Probst A.J."/>
            <person name="Thomas B.C."/>
            <person name="Singh A."/>
            <person name="Wilkins M.J."/>
            <person name="Karaoz U."/>
            <person name="Brodie E.L."/>
            <person name="Williams K.H."/>
            <person name="Hubbard S.S."/>
            <person name="Banfield J.F."/>
        </authorList>
    </citation>
    <scope>NUCLEOTIDE SEQUENCE [LARGE SCALE GENOMIC DNA]</scope>
</reference>
<keyword evidence="1" id="KW-0472">Membrane</keyword>
<comment type="caution">
    <text evidence="2">The sequence shown here is derived from an EMBL/GenBank/DDBJ whole genome shotgun (WGS) entry which is preliminary data.</text>
</comment>
<proteinExistence type="predicted"/>